<sequence length="709" mass="75522">MAGTRSALIVATYLHEDPGLTRLRAPARDAEELAEVLSDPEIGGFDVVTVVNGRCHEVTRAVAEFFKGRSGDDLLLLHFSGHGLKDDSGELYFAATDTSLDLLEATAVASSFVSRTMDRSRAGRVVLLLDCCYSGAFARGMVPRAVGTVDVNERLGGRGRAVITASSALQFAFEGDDLADSALDADGPSAFTSVLVRGLRTGEADRDLDGWVSLDELYAFVHDEVTRISPQQTPKKWAFDIEGDVYLARRGAPVSTPSDLPAEIERSLQSLLTWERASAAEPLSELLAGDHPGLAFAARLALERMAAEDDSARVRAAARSALGEPAVEEPVVKDPVVEDPVVEEPVVEEPVVEEPVVQEPVVQEPVVEEPVVEQRVVEEPAAPQPVMRGRRRVVTLSALAAAVLAGALVWVLRPDGGDDGGSGALVFPDNELLVTLDQPDGTRQLLAVDVTPGGEDPRVLSSNPDYGVPTLSPDRTLLTLQVGKPGTARPPYLASPDLSDVHELLDSSGRAACPFTTRPAWSPDSSELALLCTDEDKQVNGLRIVSLGGELVRELTLPCSADGPPSWGSDGRIYLECRDSGPDGSSTIQWVAADGSGESGELMDSHDGSERFPSWVQRDGGGVLFLRTDSPDDDYGSVWSVASDGEVDQLEQLPDLVGWPSKSPDEQSLAWLEPTDDGLSRLMVQLPDDSGPRAVGVEGSVGPPSWTSH</sequence>
<proteinExistence type="predicted"/>
<dbReference type="PANTHER" id="PTHR22576">
    <property type="entry name" value="MUCOSA ASSOCIATED LYMPHOID TISSUE LYMPHOMA TRANSLOCATION PROTEIN 1/PARACASPASE"/>
    <property type="match status" value="1"/>
</dbReference>
<dbReference type="SUPFAM" id="SSF69304">
    <property type="entry name" value="Tricorn protease N-terminal domain"/>
    <property type="match status" value="1"/>
</dbReference>
<dbReference type="InterPro" id="IPR011042">
    <property type="entry name" value="6-blade_b-propeller_TolB-like"/>
</dbReference>
<dbReference type="InterPro" id="IPR052039">
    <property type="entry name" value="Caspase-related_regulators"/>
</dbReference>
<protein>
    <recommendedName>
        <fullName evidence="2">Peptidase C14 caspase domain-containing protein</fullName>
    </recommendedName>
</protein>
<dbReference type="Pfam" id="PF00656">
    <property type="entry name" value="Peptidase_C14"/>
    <property type="match status" value="1"/>
</dbReference>
<dbReference type="InterPro" id="IPR011600">
    <property type="entry name" value="Pept_C14_caspase"/>
</dbReference>
<name>A0A2P2BZY4_9ZZZZ</name>
<dbReference type="NCBIfam" id="NF047832">
    <property type="entry name" value="caspase_w_EACC1"/>
    <property type="match status" value="1"/>
</dbReference>
<dbReference type="InterPro" id="IPR029030">
    <property type="entry name" value="Caspase-like_dom_sf"/>
</dbReference>
<dbReference type="EMBL" id="CZKA01000017">
    <property type="protein sequence ID" value="CUR55296.1"/>
    <property type="molecule type" value="Genomic_DNA"/>
</dbReference>
<gene>
    <name evidence="3" type="ORF">NOCA2240068</name>
</gene>
<feature type="region of interest" description="Disordered" evidence="1">
    <location>
        <begin position="682"/>
        <end position="709"/>
    </location>
</feature>
<dbReference type="PANTHER" id="PTHR22576:SF37">
    <property type="entry name" value="MUCOSA-ASSOCIATED LYMPHOID TISSUE LYMPHOMA TRANSLOCATION PROTEIN 1"/>
    <property type="match status" value="1"/>
</dbReference>
<accession>A0A2P2BZY4</accession>
<dbReference type="SUPFAM" id="SSF52129">
    <property type="entry name" value="Caspase-like"/>
    <property type="match status" value="1"/>
</dbReference>
<dbReference type="Gene3D" id="2.120.10.30">
    <property type="entry name" value="TolB, C-terminal domain"/>
    <property type="match status" value="1"/>
</dbReference>
<evidence type="ECO:0000256" key="1">
    <source>
        <dbReference type="SAM" id="MobiDB-lite"/>
    </source>
</evidence>
<evidence type="ECO:0000313" key="3">
    <source>
        <dbReference type="EMBL" id="CUR55296.1"/>
    </source>
</evidence>
<dbReference type="GO" id="GO:0004197">
    <property type="term" value="F:cysteine-type endopeptidase activity"/>
    <property type="evidence" value="ECO:0007669"/>
    <property type="project" value="InterPro"/>
</dbReference>
<dbReference type="AlphaFoldDB" id="A0A2P2BZY4"/>
<evidence type="ECO:0000259" key="2">
    <source>
        <dbReference type="Pfam" id="PF00656"/>
    </source>
</evidence>
<reference evidence="3" key="1">
    <citation type="submission" date="2015-08" db="EMBL/GenBank/DDBJ databases">
        <authorList>
            <person name="Babu N.S."/>
            <person name="Beckwith C.J."/>
            <person name="Beseler K.G."/>
            <person name="Brison A."/>
            <person name="Carone J.V."/>
            <person name="Caskin T.P."/>
            <person name="Diamond M."/>
            <person name="Durham M.E."/>
            <person name="Foxe J.M."/>
            <person name="Go M."/>
            <person name="Henderson B.A."/>
            <person name="Jones I.B."/>
            <person name="McGettigan J.A."/>
            <person name="Micheletti S.J."/>
            <person name="Nasrallah M.E."/>
            <person name="Ortiz D."/>
            <person name="Piller C.R."/>
            <person name="Privatt S.R."/>
            <person name="Schneider S.L."/>
            <person name="Sharp S."/>
            <person name="Smith T.C."/>
            <person name="Stanton J.D."/>
            <person name="Ullery H.E."/>
            <person name="Wilson R.J."/>
            <person name="Serrano M.G."/>
            <person name="Buck G."/>
            <person name="Lee V."/>
            <person name="Wang Y."/>
            <person name="Carvalho R."/>
            <person name="Voegtly L."/>
            <person name="Shi R."/>
            <person name="Duckworth R."/>
            <person name="Johnson A."/>
            <person name="Loviza R."/>
            <person name="Walstead R."/>
            <person name="Shah Z."/>
            <person name="Kiflezghi M."/>
            <person name="Wade K."/>
            <person name="Ball S.L."/>
            <person name="Bradley K.W."/>
            <person name="Asai D.J."/>
            <person name="Bowman C.A."/>
            <person name="Russell D.A."/>
            <person name="Pope W.H."/>
            <person name="Jacobs-Sera D."/>
            <person name="Hendrix R.W."/>
            <person name="Hatfull G.F."/>
        </authorList>
    </citation>
    <scope>NUCLEOTIDE SEQUENCE</scope>
</reference>
<dbReference type="GO" id="GO:0006508">
    <property type="term" value="P:proteolysis"/>
    <property type="evidence" value="ECO:0007669"/>
    <property type="project" value="InterPro"/>
</dbReference>
<feature type="domain" description="Peptidase C14 caspase" evidence="2">
    <location>
        <begin position="6"/>
        <end position="234"/>
    </location>
</feature>
<organism evidence="3">
    <name type="scientific">metagenome</name>
    <dbReference type="NCBI Taxonomy" id="256318"/>
    <lineage>
        <taxon>unclassified sequences</taxon>
        <taxon>metagenomes</taxon>
    </lineage>
</organism>
<dbReference type="Gene3D" id="3.40.50.1460">
    <property type="match status" value="1"/>
</dbReference>